<comment type="similarity">
    <text evidence="5">Belongs to the SAT4 family.</text>
</comment>
<dbReference type="PANTHER" id="PTHR33048">
    <property type="entry name" value="PTH11-LIKE INTEGRAL MEMBRANE PROTEIN (AFU_ORTHOLOGUE AFUA_5G11245)"/>
    <property type="match status" value="1"/>
</dbReference>
<evidence type="ECO:0000256" key="1">
    <source>
        <dbReference type="ARBA" id="ARBA00004141"/>
    </source>
</evidence>
<accession>A0A9N9VR78</accession>
<proteinExistence type="inferred from homology"/>
<dbReference type="GO" id="GO:0016020">
    <property type="term" value="C:membrane"/>
    <property type="evidence" value="ECO:0007669"/>
    <property type="project" value="UniProtKB-SubCell"/>
</dbReference>
<dbReference type="InterPro" id="IPR049326">
    <property type="entry name" value="Rhodopsin_dom_fungi"/>
</dbReference>
<evidence type="ECO:0000256" key="5">
    <source>
        <dbReference type="ARBA" id="ARBA00038359"/>
    </source>
</evidence>
<gene>
    <name evidence="9" type="ORF">CRHIZ90672A_00010685</name>
</gene>
<keyword evidence="4 7" id="KW-0472">Membrane</keyword>
<dbReference type="AlphaFoldDB" id="A0A9N9VR78"/>
<dbReference type="PANTHER" id="PTHR33048:SF124">
    <property type="entry name" value="INTEGRAL MEMBRANE PROTEIN"/>
    <property type="match status" value="1"/>
</dbReference>
<evidence type="ECO:0000259" key="8">
    <source>
        <dbReference type="Pfam" id="PF20684"/>
    </source>
</evidence>
<comment type="caution">
    <text evidence="9">The sequence shown here is derived from an EMBL/GenBank/DDBJ whole genome shotgun (WGS) entry which is preliminary data.</text>
</comment>
<feature type="non-terminal residue" evidence="9">
    <location>
        <position position="1"/>
    </location>
</feature>
<feature type="domain" description="Rhodopsin" evidence="8">
    <location>
        <begin position="11"/>
        <end position="78"/>
    </location>
</feature>
<keyword evidence="3 7" id="KW-1133">Transmembrane helix</keyword>
<evidence type="ECO:0000256" key="2">
    <source>
        <dbReference type="ARBA" id="ARBA00022692"/>
    </source>
</evidence>
<feature type="region of interest" description="Disordered" evidence="6">
    <location>
        <begin position="88"/>
        <end position="173"/>
    </location>
</feature>
<sequence>MVLFILPLPMVVGLVIIFGIGSLTVITSIVRVSLLPQMLDNPDGPWMVGVVSVWTIGSQVEGYLIIMCASLPTFPKFVRHGSPKLLDESRYGSKTKTNENSHPPSRTLSRHERHQYSQFDPEEGHVTTETFVMGPVSSKNKGKGRGLDQIDGWGDSDSERAIVATPPGPKGIARTTVVTVEVENRSSDEESKP</sequence>
<comment type="subcellular location">
    <subcellularLocation>
        <location evidence="1">Membrane</location>
        <topology evidence="1">Multi-pass membrane protein</topology>
    </subcellularLocation>
</comment>
<keyword evidence="10" id="KW-1185">Reference proteome</keyword>
<keyword evidence="2 7" id="KW-0812">Transmembrane</keyword>
<evidence type="ECO:0000313" key="10">
    <source>
        <dbReference type="Proteomes" id="UP000696573"/>
    </source>
</evidence>
<feature type="transmembrane region" description="Helical" evidence="7">
    <location>
        <begin position="12"/>
        <end position="34"/>
    </location>
</feature>
<dbReference type="OrthoDB" id="5393606at2759"/>
<protein>
    <recommendedName>
        <fullName evidence="8">Rhodopsin domain-containing protein</fullName>
    </recommendedName>
</protein>
<feature type="transmembrane region" description="Helical" evidence="7">
    <location>
        <begin position="46"/>
        <end position="69"/>
    </location>
</feature>
<evidence type="ECO:0000256" key="4">
    <source>
        <dbReference type="ARBA" id="ARBA00023136"/>
    </source>
</evidence>
<organism evidence="9 10">
    <name type="scientific">Clonostachys rhizophaga</name>
    <dbReference type="NCBI Taxonomy" id="160324"/>
    <lineage>
        <taxon>Eukaryota</taxon>
        <taxon>Fungi</taxon>
        <taxon>Dikarya</taxon>
        <taxon>Ascomycota</taxon>
        <taxon>Pezizomycotina</taxon>
        <taxon>Sordariomycetes</taxon>
        <taxon>Hypocreomycetidae</taxon>
        <taxon>Hypocreales</taxon>
        <taxon>Bionectriaceae</taxon>
        <taxon>Clonostachys</taxon>
    </lineage>
</organism>
<evidence type="ECO:0000256" key="7">
    <source>
        <dbReference type="SAM" id="Phobius"/>
    </source>
</evidence>
<reference evidence="9" key="1">
    <citation type="submission" date="2021-10" db="EMBL/GenBank/DDBJ databases">
        <authorList>
            <person name="Piombo E."/>
        </authorList>
    </citation>
    <scope>NUCLEOTIDE SEQUENCE</scope>
</reference>
<dbReference type="EMBL" id="CABFNQ020000732">
    <property type="protein sequence ID" value="CAH0028439.1"/>
    <property type="molecule type" value="Genomic_DNA"/>
</dbReference>
<dbReference type="InterPro" id="IPR052337">
    <property type="entry name" value="SAT4-like"/>
</dbReference>
<name>A0A9N9VR78_9HYPO</name>
<dbReference type="Pfam" id="PF20684">
    <property type="entry name" value="Fung_rhodopsin"/>
    <property type="match status" value="1"/>
</dbReference>
<evidence type="ECO:0000256" key="3">
    <source>
        <dbReference type="ARBA" id="ARBA00022989"/>
    </source>
</evidence>
<feature type="compositionally biased region" description="Basic and acidic residues" evidence="6">
    <location>
        <begin position="88"/>
        <end position="99"/>
    </location>
</feature>
<evidence type="ECO:0000256" key="6">
    <source>
        <dbReference type="SAM" id="MobiDB-lite"/>
    </source>
</evidence>
<evidence type="ECO:0000313" key="9">
    <source>
        <dbReference type="EMBL" id="CAH0028439.1"/>
    </source>
</evidence>
<dbReference type="Proteomes" id="UP000696573">
    <property type="component" value="Unassembled WGS sequence"/>
</dbReference>